<keyword evidence="7" id="KW-0460">Magnesium</keyword>
<evidence type="ECO:0000256" key="7">
    <source>
        <dbReference type="ARBA" id="ARBA00022842"/>
    </source>
</evidence>
<keyword evidence="12" id="KW-1185">Reference proteome</keyword>
<keyword evidence="2 8" id="KW-0808">Transferase</keyword>
<comment type="similarity">
    <text evidence="8">Belongs to the tRNA nucleotidyltransferase/poly(A) polymerase family.</text>
</comment>
<dbReference type="CDD" id="cd05398">
    <property type="entry name" value="NT_ClassII-CCAase"/>
    <property type="match status" value="1"/>
</dbReference>
<dbReference type="Gene3D" id="1.10.3090.10">
    <property type="entry name" value="cca-adding enzyme, domain 2"/>
    <property type="match status" value="1"/>
</dbReference>
<reference evidence="11 12" key="1">
    <citation type="submission" date="2023-03" db="EMBL/GenBank/DDBJ databases">
        <title>YIM 152171 draft genome.</title>
        <authorList>
            <person name="Yang Z."/>
        </authorList>
    </citation>
    <scope>NUCLEOTIDE SEQUENCE [LARGE SCALE GENOMIC DNA]</scope>
    <source>
        <strain evidence="11 12">YIM 152171</strain>
    </source>
</reference>
<feature type="domain" description="Poly A polymerase head" evidence="9">
    <location>
        <begin position="34"/>
        <end position="158"/>
    </location>
</feature>
<dbReference type="GO" id="GO:0008033">
    <property type="term" value="P:tRNA processing"/>
    <property type="evidence" value="ECO:0007669"/>
    <property type="project" value="UniProtKB-KW"/>
</dbReference>
<dbReference type="PANTHER" id="PTHR46173:SF1">
    <property type="entry name" value="CCA TRNA NUCLEOTIDYLTRANSFERASE 1, MITOCHONDRIAL"/>
    <property type="match status" value="1"/>
</dbReference>
<sequence>MSASDARPLAHAKWLRAPESHAVLRALSADGGEARFVGGCVRDALLDPDKDAADLDIATQERPERVTALLEAVGMHVVPTGLKHGTVTAHVGKHSYEITTLRRDVDCDGRHALIEYSSDFVEDAARRDFTINAMSCDADGRLFDPFGGADDLRGGRVRFVGEPRRRIREDWLRILRFFRFLARFGGEEVDAAALAACEAEREGIDRLSGERVREELLKLLVAPKAARSLRLMVETRVMRHVLPAEPAIGRFEALVDRAHGSDALLRLASLLRGSADGAQGEAVASALRLSRKDGLRLQALLALPLPGLDTTGREHRRLVWRHGLALWRDLVRLAWAEAGGDPEALAALLERLGHWKVPVFPLRGADVVALGVAPGPQVRRVLERVQARWEAADFPGEEALCRRWLEDELNPRSKG</sequence>
<dbReference type="InterPro" id="IPR050264">
    <property type="entry name" value="Bact_CCA-adding_enz_type3_sf"/>
</dbReference>
<evidence type="ECO:0000256" key="8">
    <source>
        <dbReference type="RuleBase" id="RU003953"/>
    </source>
</evidence>
<dbReference type="RefSeq" id="WP_327789162.1">
    <property type="nucleotide sequence ID" value="NZ_JARGEQ010000092.1"/>
</dbReference>
<dbReference type="GO" id="GO:0000166">
    <property type="term" value="F:nucleotide binding"/>
    <property type="evidence" value="ECO:0007669"/>
    <property type="project" value="UniProtKB-KW"/>
</dbReference>
<evidence type="ECO:0000313" key="12">
    <source>
        <dbReference type="Proteomes" id="UP001301140"/>
    </source>
</evidence>
<dbReference type="Pfam" id="PF01743">
    <property type="entry name" value="PolyA_pol"/>
    <property type="match status" value="1"/>
</dbReference>
<evidence type="ECO:0000256" key="6">
    <source>
        <dbReference type="ARBA" id="ARBA00022741"/>
    </source>
</evidence>
<dbReference type="AlphaFoldDB" id="A0AAP3XS85"/>
<dbReference type="SUPFAM" id="SSF81891">
    <property type="entry name" value="Poly A polymerase C-terminal region-like"/>
    <property type="match status" value="1"/>
</dbReference>
<dbReference type="PANTHER" id="PTHR46173">
    <property type="entry name" value="CCA TRNA NUCLEOTIDYLTRANSFERASE 1, MITOCHONDRIAL"/>
    <property type="match status" value="1"/>
</dbReference>
<evidence type="ECO:0000313" key="11">
    <source>
        <dbReference type="EMBL" id="MDF1586745.1"/>
    </source>
</evidence>
<gene>
    <name evidence="11" type="ORF">PZ740_10165</name>
</gene>
<dbReference type="GO" id="GO:0000049">
    <property type="term" value="F:tRNA binding"/>
    <property type="evidence" value="ECO:0007669"/>
    <property type="project" value="TreeGrafter"/>
</dbReference>
<dbReference type="Pfam" id="PF12627">
    <property type="entry name" value="PolyA_pol_RNAbd"/>
    <property type="match status" value="1"/>
</dbReference>
<evidence type="ECO:0000256" key="4">
    <source>
        <dbReference type="ARBA" id="ARBA00022695"/>
    </source>
</evidence>
<feature type="domain" description="tRNA nucleotidyltransferase/poly(A) polymerase RNA and SrmB- binding" evidence="10">
    <location>
        <begin position="190"/>
        <end position="243"/>
    </location>
</feature>
<keyword evidence="4" id="KW-0548">Nucleotidyltransferase</keyword>
<evidence type="ECO:0000256" key="3">
    <source>
        <dbReference type="ARBA" id="ARBA00022694"/>
    </source>
</evidence>
<evidence type="ECO:0000256" key="2">
    <source>
        <dbReference type="ARBA" id="ARBA00022679"/>
    </source>
</evidence>
<dbReference type="EMBL" id="JARGEQ010000092">
    <property type="protein sequence ID" value="MDF1586745.1"/>
    <property type="molecule type" value="Genomic_DNA"/>
</dbReference>
<proteinExistence type="inferred from homology"/>
<dbReference type="Gene3D" id="3.30.460.10">
    <property type="entry name" value="Beta Polymerase, domain 2"/>
    <property type="match status" value="1"/>
</dbReference>
<evidence type="ECO:0000259" key="9">
    <source>
        <dbReference type="Pfam" id="PF01743"/>
    </source>
</evidence>
<comment type="caution">
    <text evidence="11">The sequence shown here is derived from an EMBL/GenBank/DDBJ whole genome shotgun (WGS) entry which is preliminary data.</text>
</comment>
<evidence type="ECO:0000256" key="5">
    <source>
        <dbReference type="ARBA" id="ARBA00022723"/>
    </source>
</evidence>
<comment type="cofactor">
    <cofactor evidence="1">
        <name>Mg(2+)</name>
        <dbReference type="ChEBI" id="CHEBI:18420"/>
    </cofactor>
</comment>
<dbReference type="GO" id="GO:0016779">
    <property type="term" value="F:nucleotidyltransferase activity"/>
    <property type="evidence" value="ECO:0007669"/>
    <property type="project" value="UniProtKB-KW"/>
</dbReference>
<dbReference type="InterPro" id="IPR002646">
    <property type="entry name" value="PolA_pol_head_dom"/>
</dbReference>
<dbReference type="InterPro" id="IPR032828">
    <property type="entry name" value="PolyA_RNA-bd"/>
</dbReference>
<dbReference type="Proteomes" id="UP001301140">
    <property type="component" value="Unassembled WGS sequence"/>
</dbReference>
<organism evidence="11 12">
    <name type="scientific">Marinimicrococcus flavescens</name>
    <dbReference type="NCBI Taxonomy" id="3031815"/>
    <lineage>
        <taxon>Bacteria</taxon>
        <taxon>Pseudomonadati</taxon>
        <taxon>Pseudomonadota</taxon>
        <taxon>Alphaproteobacteria</taxon>
        <taxon>Geminicoccales</taxon>
        <taxon>Geminicoccaceae</taxon>
        <taxon>Marinimicrococcus</taxon>
    </lineage>
</organism>
<keyword evidence="5" id="KW-0479">Metal-binding</keyword>
<dbReference type="SUPFAM" id="SSF81301">
    <property type="entry name" value="Nucleotidyltransferase"/>
    <property type="match status" value="1"/>
</dbReference>
<keyword evidence="6" id="KW-0547">Nucleotide-binding</keyword>
<accession>A0AAP3XS85</accession>
<name>A0AAP3XS85_9PROT</name>
<keyword evidence="8" id="KW-0694">RNA-binding</keyword>
<dbReference type="InterPro" id="IPR043519">
    <property type="entry name" value="NT_sf"/>
</dbReference>
<dbReference type="GO" id="GO:0046872">
    <property type="term" value="F:metal ion binding"/>
    <property type="evidence" value="ECO:0007669"/>
    <property type="project" value="UniProtKB-KW"/>
</dbReference>
<keyword evidence="3" id="KW-0819">tRNA processing</keyword>
<protein>
    <submittedName>
        <fullName evidence="11">CCA tRNA nucleotidyltransferase</fullName>
    </submittedName>
</protein>
<evidence type="ECO:0000259" key="10">
    <source>
        <dbReference type="Pfam" id="PF12627"/>
    </source>
</evidence>
<evidence type="ECO:0000256" key="1">
    <source>
        <dbReference type="ARBA" id="ARBA00001946"/>
    </source>
</evidence>